<dbReference type="GO" id="GO:0016020">
    <property type="term" value="C:membrane"/>
    <property type="evidence" value="ECO:0007669"/>
    <property type="project" value="UniProtKB-SubCell"/>
</dbReference>
<evidence type="ECO:0000259" key="6">
    <source>
        <dbReference type="Pfam" id="PF12805"/>
    </source>
</evidence>
<feature type="transmembrane region" description="Helical" evidence="5">
    <location>
        <begin position="142"/>
        <end position="162"/>
    </location>
</feature>
<reference evidence="8 9" key="1">
    <citation type="submission" date="2016-10" db="EMBL/GenBank/DDBJ databases">
        <authorList>
            <person name="Varghese N."/>
            <person name="Submissions S."/>
        </authorList>
    </citation>
    <scope>NUCLEOTIDE SEQUENCE [LARGE SCALE GENOMIC DNA]</scope>
    <source>
        <strain evidence="8 9">DSM 11449</strain>
    </source>
</reference>
<dbReference type="Pfam" id="PF12805">
    <property type="entry name" value="FUSC-like"/>
    <property type="match status" value="1"/>
</dbReference>
<dbReference type="Pfam" id="PF13515">
    <property type="entry name" value="FUSC_2"/>
    <property type="match status" value="1"/>
</dbReference>
<feature type="transmembrane region" description="Helical" evidence="5">
    <location>
        <begin position="502"/>
        <end position="519"/>
    </location>
</feature>
<feature type="transmembrane region" description="Helical" evidence="5">
    <location>
        <begin position="400"/>
        <end position="417"/>
    </location>
</feature>
<feature type="domain" description="Integral membrane protein YccS N-terminal" evidence="6">
    <location>
        <begin position="69"/>
        <end position="313"/>
    </location>
</feature>
<evidence type="ECO:0000313" key="8">
    <source>
        <dbReference type="EMBL" id="SDW70382.1"/>
    </source>
</evidence>
<evidence type="ECO:0000256" key="1">
    <source>
        <dbReference type="ARBA" id="ARBA00004141"/>
    </source>
</evidence>
<keyword evidence="9" id="KW-1185">Reference proteome</keyword>
<feature type="transmembrane region" description="Helical" evidence="5">
    <location>
        <begin position="423"/>
        <end position="441"/>
    </location>
</feature>
<dbReference type="Proteomes" id="UP000182771">
    <property type="component" value="Unassembled WGS sequence"/>
</dbReference>
<dbReference type="RefSeq" id="WP_016420606.1">
    <property type="nucleotide sequence ID" value="NZ_FNND01000003.1"/>
</dbReference>
<feature type="transmembrane region" description="Helical" evidence="5">
    <location>
        <begin position="64"/>
        <end position="84"/>
    </location>
</feature>
<organism evidence="8 9">
    <name type="scientific">Capnocytophaga granulosa</name>
    <dbReference type="NCBI Taxonomy" id="45242"/>
    <lineage>
        <taxon>Bacteria</taxon>
        <taxon>Pseudomonadati</taxon>
        <taxon>Bacteroidota</taxon>
        <taxon>Flavobacteriia</taxon>
        <taxon>Flavobacteriales</taxon>
        <taxon>Flavobacteriaceae</taxon>
        <taxon>Capnocytophaga</taxon>
    </lineage>
</organism>
<dbReference type="InterPro" id="IPR032692">
    <property type="entry name" value="YccS_N"/>
</dbReference>
<dbReference type="InterPro" id="IPR049453">
    <property type="entry name" value="Memb_transporter_dom"/>
</dbReference>
<evidence type="ECO:0000313" key="9">
    <source>
        <dbReference type="Proteomes" id="UP000182771"/>
    </source>
</evidence>
<feature type="transmembrane region" description="Helical" evidence="5">
    <location>
        <begin position="114"/>
        <end position="130"/>
    </location>
</feature>
<dbReference type="GeneID" id="85016822"/>
<keyword evidence="3 5" id="KW-1133">Transmembrane helix</keyword>
<feature type="transmembrane region" description="Helical" evidence="5">
    <location>
        <begin position="448"/>
        <end position="469"/>
    </location>
</feature>
<feature type="transmembrane region" description="Helical" evidence="5">
    <location>
        <begin position="475"/>
        <end position="495"/>
    </location>
</feature>
<accession>A0A1H2VPQ4</accession>
<sequence length="747" mass="85673">MKRLDFLDFLKSYAFVIGVMKSFAILSCAIAGWFLGNVSAGLTAATTIIMIAPSDIPGNRKHHLGGIVIATLFVAISSVSVNFVHAYGSLWQLLTVMAILTFCYAYISLYGARAAMVSIAGIFTLTLALVRPLEGIHILYNALYIFLAGAWYIFLVRVLMWIRPRQYSEQLLAMCMTLTAKYLQTRALLIRDTAHRVANKQVLLSLQSSLNEEYEKLRAVLLDSRSKSGKTNYLQRQFLIFIEMVDIFELAIANPIPYEKVDKYAEKDAVFFEKYTHFLEEISQILLKMAEYIGERKKGTFSISLKSLLEKQLEFKQAYISISQEGSFSEEQMLLEKMYHYLAKQTQNIYNVQQIFNNYYTQEVSFRDEKSYRRFVSADNYSIKRLADHFSFQSSFFRHALRLAIVTVIGYLIGNAFEVQNPHWILFTVYVIMRPGYGLTLKRSKDRALGTLIGAGFAFVLVYICQFVLHLDYEIYKYIYGLTILMSMPFGYGLLQENFSMSAIFLTLYIVLAYALFVPDAMSVVQYRVVDTLIAFALSVSANYLLFPSWEHKNYNLLIVKSLRANLGYTNELIKRADNPEITTEYKVARKKAFLALANLNAGLQRMLQEPKSQRKNYNVCNEIQVLQQDFLSCVATLSTQLSETPSPIVRDLFVRAIQEIQHKLQHCVALLDGKLDEEIRPFDPKVFYEIRQTTLELFAEQGKTPRADNPLAAIRPQEMLFFTEQLNYLRELTENIEKMIGQLGGN</sequence>
<feature type="transmembrane region" description="Helical" evidence="5">
    <location>
        <begin position="12"/>
        <end position="34"/>
    </location>
</feature>
<evidence type="ECO:0000256" key="2">
    <source>
        <dbReference type="ARBA" id="ARBA00022692"/>
    </source>
</evidence>
<protein>
    <submittedName>
        <fullName evidence="8">Uncharacterized membrane protein YccC</fullName>
    </submittedName>
</protein>
<comment type="caution">
    <text evidence="8">The sequence shown here is derived from an EMBL/GenBank/DDBJ whole genome shotgun (WGS) entry which is preliminary data.</text>
</comment>
<proteinExistence type="predicted"/>
<keyword evidence="4 5" id="KW-0472">Membrane</keyword>
<evidence type="ECO:0000256" key="3">
    <source>
        <dbReference type="ARBA" id="ARBA00022989"/>
    </source>
</evidence>
<keyword evidence="2 5" id="KW-0812">Transmembrane</keyword>
<dbReference type="OrthoDB" id="8670769at2"/>
<dbReference type="EMBL" id="FNND01000003">
    <property type="protein sequence ID" value="SDW70382.1"/>
    <property type="molecule type" value="Genomic_DNA"/>
</dbReference>
<feature type="transmembrane region" description="Helical" evidence="5">
    <location>
        <begin position="525"/>
        <end position="547"/>
    </location>
</feature>
<comment type="subcellular location">
    <subcellularLocation>
        <location evidence="1">Membrane</location>
        <topology evidence="1">Multi-pass membrane protein</topology>
    </subcellularLocation>
</comment>
<evidence type="ECO:0000259" key="7">
    <source>
        <dbReference type="Pfam" id="PF13515"/>
    </source>
</evidence>
<evidence type="ECO:0000256" key="4">
    <source>
        <dbReference type="ARBA" id="ARBA00023136"/>
    </source>
</evidence>
<name>A0A1H2VPQ4_9FLAO</name>
<feature type="domain" description="Integral membrane bound transporter" evidence="7">
    <location>
        <begin position="410"/>
        <end position="540"/>
    </location>
</feature>
<evidence type="ECO:0000256" key="5">
    <source>
        <dbReference type="SAM" id="Phobius"/>
    </source>
</evidence>
<dbReference type="AlphaFoldDB" id="A0A1H2VPQ4"/>
<gene>
    <name evidence="8" type="ORF">SAMN05444420_103251</name>
</gene>